<evidence type="ECO:0000313" key="3">
    <source>
        <dbReference type="Proteomes" id="UP000595064"/>
    </source>
</evidence>
<organism evidence="2 3">
    <name type="scientific">Delftia lacustris</name>
    <dbReference type="NCBI Taxonomy" id="558537"/>
    <lineage>
        <taxon>Bacteria</taxon>
        <taxon>Pseudomonadati</taxon>
        <taxon>Pseudomonadota</taxon>
        <taxon>Betaproteobacteria</taxon>
        <taxon>Burkholderiales</taxon>
        <taxon>Comamonadaceae</taxon>
        <taxon>Delftia</taxon>
    </lineage>
</organism>
<evidence type="ECO:0008006" key="4">
    <source>
        <dbReference type="Google" id="ProtNLM"/>
    </source>
</evidence>
<name>A0A7T2YT62_9BURK</name>
<feature type="compositionally biased region" description="Low complexity" evidence="1">
    <location>
        <begin position="152"/>
        <end position="177"/>
    </location>
</feature>
<reference evidence="2 3" key="1">
    <citation type="submission" date="2020-12" db="EMBL/GenBank/DDBJ databases">
        <title>FDA dAtabase for Regulatory Grade micrObial Sequences (FDA-ARGOS): Supporting development and validation of Infectious Disease Dx tests.</title>
        <authorList>
            <person name="Sproer C."/>
            <person name="Gronow S."/>
            <person name="Severitt S."/>
            <person name="Schroder I."/>
            <person name="Tallon L."/>
            <person name="Sadzewicz L."/>
            <person name="Zhao X."/>
            <person name="Boylan J."/>
            <person name="Ott S."/>
            <person name="Bowen H."/>
            <person name="Vavikolanu K."/>
            <person name="Mehta A."/>
            <person name="Aluvathingal J."/>
            <person name="Nadendla S."/>
            <person name="Lowell S."/>
            <person name="Myers T."/>
            <person name="Yan Y."/>
            <person name="Sichtig H."/>
        </authorList>
    </citation>
    <scope>NUCLEOTIDE SEQUENCE [LARGE SCALE GENOMIC DNA]</scope>
    <source>
        <strain evidence="2 3">FDAARGOS_890</strain>
    </source>
</reference>
<dbReference type="EMBL" id="CP065748">
    <property type="protein sequence ID" value="QPS81658.1"/>
    <property type="molecule type" value="Genomic_DNA"/>
</dbReference>
<evidence type="ECO:0000313" key="2">
    <source>
        <dbReference type="EMBL" id="QPS81658.1"/>
    </source>
</evidence>
<gene>
    <name evidence="2" type="ORF">I6G47_00810</name>
</gene>
<keyword evidence="3" id="KW-1185">Reference proteome</keyword>
<protein>
    <recommendedName>
        <fullName evidence="4">DnaT DNA-binding domain-containing protein</fullName>
    </recommendedName>
</protein>
<accession>A0A7T2YT62</accession>
<dbReference type="Proteomes" id="UP000595064">
    <property type="component" value="Chromosome"/>
</dbReference>
<feature type="region of interest" description="Disordered" evidence="1">
    <location>
        <begin position="109"/>
        <end position="177"/>
    </location>
</feature>
<proteinExistence type="predicted"/>
<dbReference type="RefSeq" id="WP_016454790.1">
    <property type="nucleotide sequence ID" value="NZ_CP065748.1"/>
</dbReference>
<dbReference type="KEGG" id="dla:I6G47_00810"/>
<dbReference type="AlphaFoldDB" id="A0A7T2YT62"/>
<evidence type="ECO:0000256" key="1">
    <source>
        <dbReference type="SAM" id="MobiDB-lite"/>
    </source>
</evidence>
<sequence length="339" mass="37080">MNLASMLDRPIAFQRSFVHLGAGITGALMLSQAVYWANRGSDDDGWFFKTQVEWEDETGLSRTEQETARKKLLSLGLMEEARRGIPAKLYFRVSIDALVSQLEGLDTPCKQDCRNPAIKDAGTPQTGSQKTRKQVRGKAANRSAGNPQSKLSKTTTETTSETTAESIAPGAEAPHAAAEPMRVTAPNGTIHEIPAELRYPGPDTKSHKTWIAYAIAYEGRYRSWPVWNQTVGGQICNFIDRVGAEVAPRIAVHYVRRVQEDFIVREMHPVRLLQQNAEKWATQCQTGVGMTSTQARQADQTSANAGAIEEAKRLMRERAGAAQAAGAGAEQGQGEVIDV</sequence>